<accession>A0A9Q0MJR6</accession>
<dbReference type="EMBL" id="WJQU01002739">
    <property type="protein sequence ID" value="KAJ6631245.1"/>
    <property type="molecule type" value="Genomic_DNA"/>
</dbReference>
<gene>
    <name evidence="1" type="ORF">Bhyg_16010</name>
</gene>
<evidence type="ECO:0000313" key="2">
    <source>
        <dbReference type="Proteomes" id="UP001151699"/>
    </source>
</evidence>
<reference evidence="1" key="1">
    <citation type="submission" date="2022-07" db="EMBL/GenBank/DDBJ databases">
        <authorList>
            <person name="Trinca V."/>
            <person name="Uliana J.V.C."/>
            <person name="Torres T.T."/>
            <person name="Ward R.J."/>
            <person name="Monesi N."/>
        </authorList>
    </citation>
    <scope>NUCLEOTIDE SEQUENCE</scope>
    <source>
        <strain evidence="1">HSMRA1968</strain>
        <tissue evidence="1">Whole embryos</tissue>
    </source>
</reference>
<protein>
    <submittedName>
        <fullName evidence="1">Uncharacterized protein</fullName>
    </submittedName>
</protein>
<organism evidence="1 2">
    <name type="scientific">Pseudolycoriella hygida</name>
    <dbReference type="NCBI Taxonomy" id="35572"/>
    <lineage>
        <taxon>Eukaryota</taxon>
        <taxon>Metazoa</taxon>
        <taxon>Ecdysozoa</taxon>
        <taxon>Arthropoda</taxon>
        <taxon>Hexapoda</taxon>
        <taxon>Insecta</taxon>
        <taxon>Pterygota</taxon>
        <taxon>Neoptera</taxon>
        <taxon>Endopterygota</taxon>
        <taxon>Diptera</taxon>
        <taxon>Nematocera</taxon>
        <taxon>Sciaroidea</taxon>
        <taxon>Sciaridae</taxon>
        <taxon>Pseudolycoriella</taxon>
    </lineage>
</organism>
<keyword evidence="2" id="KW-1185">Reference proteome</keyword>
<evidence type="ECO:0000313" key="1">
    <source>
        <dbReference type="EMBL" id="KAJ6631245.1"/>
    </source>
</evidence>
<dbReference type="AlphaFoldDB" id="A0A9Q0MJR6"/>
<comment type="caution">
    <text evidence="1">The sequence shown here is derived from an EMBL/GenBank/DDBJ whole genome shotgun (WGS) entry which is preliminary data.</text>
</comment>
<proteinExistence type="predicted"/>
<sequence>MDHKRSHSPTQPPSWFLNHQRELKEVTLALQQQDLAILESSLLLLENQYHQFYKWNRPSPCAGKKSIKKPRTIKIEPNSTAVHHRNSPNTNVSSCRIIAGHGTQATLKMCWFHKNFGINTTNCVGECAMAPISNAILPTKTLFHFNLHKLKTPCTLDQKEQPRRICATTLLKILRKSKVAVLAVDLGVVWIESKELQTDVFGGHIGHKGP</sequence>
<name>A0A9Q0MJR6_9DIPT</name>
<dbReference type="Proteomes" id="UP001151699">
    <property type="component" value="Unassembled WGS sequence"/>
</dbReference>